<gene>
    <name evidence="2" type="ORF">PYK22_00601</name>
</gene>
<dbReference type="Proteomes" id="UP000031518">
    <property type="component" value="Unassembled WGS sequence"/>
</dbReference>
<sequence length="328" mass="34999">MARKGMRRRWLRIYVALVVAAINVAPAQAQRRGRMARVERASSTNLRSSNDYPPTGPYSSVIAVGGHRAPGAVPVHDSGAAVRAITGSLRGNRIAVRDSQDRPFFDLRLTGARIVRGRLELEGEAVPVVGQRTFVRMTVDLSGTLAKYRPPEEEQAVARAPVTPTTPAAGQNPAQPPGQAPANPESASGLGQLAQATQSTARTAQTPTAPGGRTTLTEAITAPPVQTAAVAGARLGATTGCEILFLRFRLPEGWPARTARGGGRRRAAEPTYQLGVMVPSRDNKRGEEINQTMCRVIRAMQAGEGERLNEELARLNQLLARASSAEPR</sequence>
<name>A0A0B6WV33_9BACT</name>
<reference evidence="2 3" key="2">
    <citation type="submission" date="2015-01" db="EMBL/GenBank/DDBJ databases">
        <title>Complete genome sequence of Pyrinomonas methylaliphatogenes type strain K22T.</title>
        <authorList>
            <person name="Lee K.C.Y."/>
            <person name="Power J.F."/>
            <person name="Dunfield P.F."/>
            <person name="Morgan X.C."/>
            <person name="Huttenhower C."/>
            <person name="Stott M.B."/>
        </authorList>
    </citation>
    <scope>NUCLEOTIDE SEQUENCE [LARGE SCALE GENOMIC DNA]</scope>
    <source>
        <strain evidence="2 3">K22</strain>
    </source>
</reference>
<feature type="compositionally biased region" description="Low complexity" evidence="1">
    <location>
        <begin position="157"/>
        <end position="173"/>
    </location>
</feature>
<feature type="compositionally biased region" description="Low complexity" evidence="1">
    <location>
        <begin position="192"/>
        <end position="209"/>
    </location>
</feature>
<accession>A0A0B6WV33</accession>
<dbReference type="STRING" id="454194.PYK22_00601"/>
<dbReference type="AlphaFoldDB" id="A0A0B6WV33"/>
<proteinExistence type="predicted"/>
<feature type="region of interest" description="Disordered" evidence="1">
    <location>
        <begin position="35"/>
        <end position="54"/>
    </location>
</feature>
<evidence type="ECO:0000313" key="3">
    <source>
        <dbReference type="Proteomes" id="UP000031518"/>
    </source>
</evidence>
<evidence type="ECO:0000313" key="2">
    <source>
        <dbReference type="EMBL" id="CDM64607.1"/>
    </source>
</evidence>
<keyword evidence="3" id="KW-1185">Reference proteome</keyword>
<evidence type="ECO:0000256" key="1">
    <source>
        <dbReference type="SAM" id="MobiDB-lite"/>
    </source>
</evidence>
<feature type="compositionally biased region" description="Polar residues" evidence="1">
    <location>
        <begin position="41"/>
        <end position="52"/>
    </location>
</feature>
<dbReference type="RefSeq" id="WP_041974151.1">
    <property type="nucleotide sequence ID" value="NZ_CBXV010000002.1"/>
</dbReference>
<reference evidence="2 3" key="1">
    <citation type="submission" date="2013-12" db="EMBL/GenBank/DDBJ databases">
        <authorList>
            <person name="Stott M."/>
        </authorList>
    </citation>
    <scope>NUCLEOTIDE SEQUENCE [LARGE SCALE GENOMIC DNA]</scope>
    <source>
        <strain evidence="2 3">K22</strain>
    </source>
</reference>
<protein>
    <submittedName>
        <fullName evidence="2">Uncharacterized protein</fullName>
    </submittedName>
</protein>
<dbReference type="EMBL" id="CBXV010000002">
    <property type="protein sequence ID" value="CDM64607.1"/>
    <property type="molecule type" value="Genomic_DNA"/>
</dbReference>
<feature type="region of interest" description="Disordered" evidence="1">
    <location>
        <begin position="146"/>
        <end position="220"/>
    </location>
</feature>
<organism evidence="2 3">
    <name type="scientific">Pyrinomonas methylaliphatogenes</name>
    <dbReference type="NCBI Taxonomy" id="454194"/>
    <lineage>
        <taxon>Bacteria</taxon>
        <taxon>Pseudomonadati</taxon>
        <taxon>Acidobacteriota</taxon>
        <taxon>Blastocatellia</taxon>
        <taxon>Blastocatellales</taxon>
        <taxon>Pyrinomonadaceae</taxon>
        <taxon>Pyrinomonas</taxon>
    </lineage>
</organism>